<evidence type="ECO:0000313" key="1">
    <source>
        <dbReference type="EMBL" id="NMA44556.1"/>
    </source>
</evidence>
<accession>A0A7K4BZ64</accession>
<evidence type="ECO:0000313" key="2">
    <source>
        <dbReference type="Proteomes" id="UP000526302"/>
    </source>
</evidence>
<name>A0A7K4BZ64_9ARCH</name>
<sequence length="203" mass="23750">MALPFRRRNPAIVRRRQGLMQNPQKRKIMKTKAYSPSISTKLKAWFSLNPNQVFAREEKIQREMLEQYQHELVQGHIREAHKNFAAESRAMTEAAARKHRQQIRQIEEIVRRELMLKKIPKELRRNRTFMKNYARELSNVLAAYGQMEVALKNPAFVGAITTTLINNVGRMSPSQRIVYLTNKKNFASLIAHTTGTIMEQMQM</sequence>
<dbReference type="EMBL" id="JAAZKV010000016">
    <property type="protein sequence ID" value="NMA44556.1"/>
    <property type="molecule type" value="Genomic_DNA"/>
</dbReference>
<dbReference type="AlphaFoldDB" id="A0A7K4BZ64"/>
<proteinExistence type="predicted"/>
<reference evidence="1 2" key="1">
    <citation type="journal article" date="2020" name="Biotechnol. Biofuels">
        <title>New insights from the biogas microbiome by comprehensive genome-resolved metagenomics of nearly 1600 species originating from multiple anaerobic digesters.</title>
        <authorList>
            <person name="Campanaro S."/>
            <person name="Treu L."/>
            <person name="Rodriguez-R L.M."/>
            <person name="Kovalovszki A."/>
            <person name="Ziels R.M."/>
            <person name="Maus I."/>
            <person name="Zhu X."/>
            <person name="Kougias P.G."/>
            <person name="Basile A."/>
            <person name="Luo G."/>
            <person name="Schluter A."/>
            <person name="Konstantinidis K.T."/>
            <person name="Angelidaki I."/>
        </authorList>
    </citation>
    <scope>NUCLEOTIDE SEQUENCE [LARGE SCALE GENOMIC DNA]</scope>
    <source>
        <strain evidence="1">AS22ysBPME_79</strain>
    </source>
</reference>
<organism evidence="1 2">
    <name type="scientific">Candidatus Iainarchaeum sp</name>
    <dbReference type="NCBI Taxonomy" id="3101447"/>
    <lineage>
        <taxon>Archaea</taxon>
        <taxon>Candidatus Iainarchaeota</taxon>
        <taxon>Candidatus Iainarchaeia</taxon>
        <taxon>Candidatus Iainarchaeales</taxon>
        <taxon>Candidatus Iainarchaeaceae</taxon>
        <taxon>Candidatus Iainarchaeum</taxon>
    </lineage>
</organism>
<comment type="caution">
    <text evidence="1">The sequence shown here is derived from an EMBL/GenBank/DDBJ whole genome shotgun (WGS) entry which is preliminary data.</text>
</comment>
<gene>
    <name evidence="1" type="ORF">GX950_01985</name>
</gene>
<dbReference type="Proteomes" id="UP000526302">
    <property type="component" value="Unassembled WGS sequence"/>
</dbReference>
<protein>
    <submittedName>
        <fullName evidence="1">Uncharacterized protein</fullName>
    </submittedName>
</protein>